<dbReference type="AlphaFoldDB" id="A0A2U3R3A5"/>
<dbReference type="EMBL" id="LS398551">
    <property type="protein sequence ID" value="SPR07672.1"/>
    <property type="molecule type" value="Genomic_DNA"/>
</dbReference>
<gene>
    <name evidence="1" type="ORF">GILLIAM_01517</name>
</gene>
<keyword evidence="2" id="KW-1185">Reference proteome</keyword>
<protein>
    <submittedName>
        <fullName evidence="1">Integrase</fullName>
    </submittedName>
</protein>
<evidence type="ECO:0000313" key="1">
    <source>
        <dbReference type="EMBL" id="SPR07672.1"/>
    </source>
</evidence>
<sequence length="46" mass="5647">MARLMKVLKEKKNSQLTEEQKQLKILEMRWKEISFSEKIWCIAQHN</sequence>
<accession>A0A2U3R3A5</accession>
<dbReference type="Proteomes" id="UP000244959">
    <property type="component" value="Chromosome I"/>
</dbReference>
<proteinExistence type="predicted"/>
<reference evidence="2" key="1">
    <citation type="submission" date="2018-03" db="EMBL/GenBank/DDBJ databases">
        <authorList>
            <person name="Batty M. E."/>
            <person name="Batty M E."/>
        </authorList>
    </citation>
    <scope>NUCLEOTIDE SEQUENCE [LARGE SCALE GENOMIC DNA]</scope>
    <source>
        <strain evidence="2">Gilliam</strain>
    </source>
</reference>
<organism evidence="1 2">
    <name type="scientific">Orientia tsutsugamushi str. Gilliam</name>
    <dbReference type="NCBI Taxonomy" id="1359184"/>
    <lineage>
        <taxon>Bacteria</taxon>
        <taxon>Pseudomonadati</taxon>
        <taxon>Pseudomonadota</taxon>
        <taxon>Alphaproteobacteria</taxon>
        <taxon>Rickettsiales</taxon>
        <taxon>Rickettsiaceae</taxon>
        <taxon>Rickettsieae</taxon>
        <taxon>Orientia</taxon>
    </lineage>
</organism>
<name>A0A2U3R3A5_ORITS</name>
<dbReference type="RefSeq" id="WP_231966328.1">
    <property type="nucleotide sequence ID" value="NZ_LS398551.1"/>
</dbReference>
<evidence type="ECO:0000313" key="2">
    <source>
        <dbReference type="Proteomes" id="UP000244959"/>
    </source>
</evidence>